<accession>A0ABY6H0J6</accession>
<gene>
    <name evidence="1" type="ORF">NX720_11210</name>
</gene>
<organism evidence="1 2">
    <name type="scientific">Endozoicomonas euniceicola</name>
    <dbReference type="NCBI Taxonomy" id="1234143"/>
    <lineage>
        <taxon>Bacteria</taxon>
        <taxon>Pseudomonadati</taxon>
        <taxon>Pseudomonadota</taxon>
        <taxon>Gammaproteobacteria</taxon>
        <taxon>Oceanospirillales</taxon>
        <taxon>Endozoicomonadaceae</taxon>
        <taxon>Endozoicomonas</taxon>
    </lineage>
</organism>
<name>A0ABY6H0J6_9GAMM</name>
<proteinExistence type="predicted"/>
<protein>
    <submittedName>
        <fullName evidence="1">Uncharacterized protein</fullName>
    </submittedName>
</protein>
<dbReference type="SUPFAM" id="SSF56399">
    <property type="entry name" value="ADP-ribosylation"/>
    <property type="match status" value="1"/>
</dbReference>
<reference evidence="1" key="1">
    <citation type="submission" date="2022-10" db="EMBL/GenBank/DDBJ databases">
        <title>Completed Genome Sequence of two octocoral isolated bacterium, Endozoicomonas euniceicola EF212T and Endozoicomonas gorgoniicola PS125T.</title>
        <authorList>
            <person name="Chiou Y.-J."/>
            <person name="Chen Y.-H."/>
        </authorList>
    </citation>
    <scope>NUCLEOTIDE SEQUENCE</scope>
    <source>
        <strain evidence="1">EF212</strain>
    </source>
</reference>
<evidence type="ECO:0000313" key="2">
    <source>
        <dbReference type="Proteomes" id="UP001163255"/>
    </source>
</evidence>
<keyword evidence="2" id="KW-1185">Reference proteome</keyword>
<dbReference type="Proteomes" id="UP001163255">
    <property type="component" value="Chromosome"/>
</dbReference>
<sequence length="231" mass="26330">MFKRGSRSRSQTDNIFSKKNVLQLTNALKFENTTTIPGSRLIPAVTSREYRAKSYFSGYVFRGDARPPDIIFEQGFMLLKPVTEMRQAHLMTGVCSELDESPCYYGYTFKQGISTTVHVYDAAYYTVRRWRPPGYVYLIDAMDMAGFVVYNTMDKFSEPPVLEDIHYEVCFLAPIPNTSIIGFVLPEGHDPLSSVWPEATKRLNLTVNPEYWSDSEKGLTAAKKVVRLFNA</sequence>
<evidence type="ECO:0000313" key="1">
    <source>
        <dbReference type="EMBL" id="UYM18435.1"/>
    </source>
</evidence>
<dbReference type="Gene3D" id="3.90.210.10">
    <property type="entry name" value="Heat-Labile Enterotoxin, subunit A"/>
    <property type="match status" value="1"/>
</dbReference>
<dbReference type="RefSeq" id="WP_262601199.1">
    <property type="nucleotide sequence ID" value="NZ_CP103300.1"/>
</dbReference>
<dbReference type="EMBL" id="CP103300">
    <property type="protein sequence ID" value="UYM18435.1"/>
    <property type="molecule type" value="Genomic_DNA"/>
</dbReference>